<proteinExistence type="predicted"/>
<reference evidence="1" key="1">
    <citation type="submission" date="2014-11" db="EMBL/GenBank/DDBJ databases">
        <authorList>
            <person name="Amaro Gonzalez C."/>
        </authorList>
    </citation>
    <scope>NUCLEOTIDE SEQUENCE</scope>
</reference>
<accession>A0A0E9X0G1</accession>
<name>A0A0E9X0G1_ANGAN</name>
<dbReference type="EMBL" id="GBXM01013227">
    <property type="protein sequence ID" value="JAH95350.1"/>
    <property type="molecule type" value="Transcribed_RNA"/>
</dbReference>
<reference evidence="1" key="2">
    <citation type="journal article" date="2015" name="Fish Shellfish Immunol.">
        <title>Early steps in the European eel (Anguilla anguilla)-Vibrio vulnificus interaction in the gills: Role of the RtxA13 toxin.</title>
        <authorList>
            <person name="Callol A."/>
            <person name="Pajuelo D."/>
            <person name="Ebbesson L."/>
            <person name="Teles M."/>
            <person name="MacKenzie S."/>
            <person name="Amaro C."/>
        </authorList>
    </citation>
    <scope>NUCLEOTIDE SEQUENCE</scope>
</reference>
<evidence type="ECO:0000313" key="1">
    <source>
        <dbReference type="EMBL" id="JAH95350.1"/>
    </source>
</evidence>
<dbReference type="AlphaFoldDB" id="A0A0E9X0G1"/>
<protein>
    <submittedName>
        <fullName evidence="1">Uncharacterized protein</fullName>
    </submittedName>
</protein>
<sequence length="65" mass="7786">MYFLAKYDMPPRTFIDKLQVWKCIVLLTRRGKSRFRKQKSFMIFCSNQLDLLISTIRQPGGRTNE</sequence>
<organism evidence="1">
    <name type="scientific">Anguilla anguilla</name>
    <name type="common">European freshwater eel</name>
    <name type="synonym">Muraena anguilla</name>
    <dbReference type="NCBI Taxonomy" id="7936"/>
    <lineage>
        <taxon>Eukaryota</taxon>
        <taxon>Metazoa</taxon>
        <taxon>Chordata</taxon>
        <taxon>Craniata</taxon>
        <taxon>Vertebrata</taxon>
        <taxon>Euteleostomi</taxon>
        <taxon>Actinopterygii</taxon>
        <taxon>Neopterygii</taxon>
        <taxon>Teleostei</taxon>
        <taxon>Anguilliformes</taxon>
        <taxon>Anguillidae</taxon>
        <taxon>Anguilla</taxon>
    </lineage>
</organism>